<dbReference type="AlphaFoldDB" id="U2YQA3"/>
<gene>
    <name evidence="2" type="ORF">NT2_12_00810</name>
</gene>
<dbReference type="RefSeq" id="WP_021691635.1">
    <property type="nucleotide sequence ID" value="NZ_BASZ01000012.1"/>
</dbReference>
<evidence type="ECO:0000313" key="3">
    <source>
        <dbReference type="Proteomes" id="UP000016568"/>
    </source>
</evidence>
<dbReference type="InterPro" id="IPR032710">
    <property type="entry name" value="NTF2-like_dom_sf"/>
</dbReference>
<organism evidence="2 3">
    <name type="scientific">Caenibius tardaugens NBRC 16725</name>
    <dbReference type="NCBI Taxonomy" id="1219035"/>
    <lineage>
        <taxon>Bacteria</taxon>
        <taxon>Pseudomonadati</taxon>
        <taxon>Pseudomonadota</taxon>
        <taxon>Alphaproteobacteria</taxon>
        <taxon>Sphingomonadales</taxon>
        <taxon>Erythrobacteraceae</taxon>
        <taxon>Caenibius</taxon>
    </lineage>
</organism>
<dbReference type="Pfam" id="PF13577">
    <property type="entry name" value="SnoaL_4"/>
    <property type="match status" value="1"/>
</dbReference>
<comment type="caution">
    <text evidence="2">The sequence shown here is derived from an EMBL/GenBank/DDBJ whole genome shotgun (WGS) entry which is preliminary data.</text>
</comment>
<dbReference type="Proteomes" id="UP000016568">
    <property type="component" value="Unassembled WGS sequence"/>
</dbReference>
<dbReference type="InterPro" id="IPR037401">
    <property type="entry name" value="SnoaL-like"/>
</dbReference>
<evidence type="ECO:0000313" key="2">
    <source>
        <dbReference type="EMBL" id="GAD50817.1"/>
    </source>
</evidence>
<protein>
    <recommendedName>
        <fullName evidence="1">SnoaL-like domain-containing protein</fullName>
    </recommendedName>
</protein>
<sequence>MSLADDWFAINNAIATYVVAVDTRDMRLLDQVFTKDARIDLATVGVLDPAAYAELCNTVLPGLDATQHHLGLPVIAIEGDKAQARTYFIAQHTRNALAPDPHFLVGGWYDDEFARTAEGWRITSRIGTAAWFDGNAQVLGQDIPAGAPPRTAGHAAPAWLIPR</sequence>
<accession>U2YQA3</accession>
<dbReference type="KEGG" id="ntd:EGO55_10800"/>
<keyword evidence="3" id="KW-1185">Reference proteome</keyword>
<dbReference type="eggNOG" id="COG5517">
    <property type="taxonomic scope" value="Bacteria"/>
</dbReference>
<name>U2YQA3_9SPHN</name>
<dbReference type="EMBL" id="BASZ01000012">
    <property type="protein sequence ID" value="GAD50817.1"/>
    <property type="molecule type" value="Genomic_DNA"/>
</dbReference>
<evidence type="ECO:0000259" key="1">
    <source>
        <dbReference type="Pfam" id="PF13577"/>
    </source>
</evidence>
<reference evidence="2 3" key="1">
    <citation type="submission" date="2013-09" db="EMBL/GenBank/DDBJ databases">
        <title>Whole genome shotgun sequence of Novosphingobium tardaugens NBRC 16725.</title>
        <authorList>
            <person name="Isaki S."/>
            <person name="Hosoyama A."/>
            <person name="Tsuchikane K."/>
            <person name="Katsumata H."/>
            <person name="Ando Y."/>
            <person name="Yamazaki S."/>
            <person name="Fujita N."/>
        </authorList>
    </citation>
    <scope>NUCLEOTIDE SEQUENCE [LARGE SCALE GENOMIC DNA]</scope>
    <source>
        <strain evidence="2 3">NBRC 16725</strain>
    </source>
</reference>
<dbReference type="Gene3D" id="3.10.450.50">
    <property type="match status" value="1"/>
</dbReference>
<dbReference type="SUPFAM" id="SSF54427">
    <property type="entry name" value="NTF2-like"/>
    <property type="match status" value="1"/>
</dbReference>
<proteinExistence type="predicted"/>
<dbReference type="OrthoDB" id="2860904at2"/>
<feature type="domain" description="SnoaL-like" evidence="1">
    <location>
        <begin position="9"/>
        <end position="125"/>
    </location>
</feature>